<protein>
    <submittedName>
        <fullName evidence="1">Uncharacterized protein</fullName>
    </submittedName>
</protein>
<evidence type="ECO:0000313" key="1">
    <source>
        <dbReference type="EMBL" id="CAD74304.1"/>
    </source>
</evidence>
<sequence length="54" mass="6070">MLINLVSLWGRPLIDRQRCLPIMRSLLSVTRKALRTETTTSSMSDDIHIGSAQS</sequence>
<keyword evidence="2" id="KW-1185">Reference proteome</keyword>
<dbReference type="HOGENOM" id="CLU_3047380_0_0_0"/>
<name>Q7URN4_RHOBA</name>
<evidence type="ECO:0000313" key="2">
    <source>
        <dbReference type="Proteomes" id="UP000001025"/>
    </source>
</evidence>
<proteinExistence type="predicted"/>
<dbReference type="KEGG" id="rba:RB5554"/>
<organism evidence="1 2">
    <name type="scientific">Rhodopirellula baltica (strain DSM 10527 / NCIMB 13988 / SH1)</name>
    <dbReference type="NCBI Taxonomy" id="243090"/>
    <lineage>
        <taxon>Bacteria</taxon>
        <taxon>Pseudomonadati</taxon>
        <taxon>Planctomycetota</taxon>
        <taxon>Planctomycetia</taxon>
        <taxon>Pirellulales</taxon>
        <taxon>Pirellulaceae</taxon>
        <taxon>Rhodopirellula</taxon>
    </lineage>
</organism>
<dbReference type="Proteomes" id="UP000001025">
    <property type="component" value="Chromosome"/>
</dbReference>
<reference evidence="1 2" key="1">
    <citation type="journal article" date="2003" name="Proc. Natl. Acad. Sci. U.S.A.">
        <title>Complete genome sequence of the marine planctomycete Pirellula sp. strain 1.</title>
        <authorList>
            <person name="Gloeckner F.O."/>
            <person name="Kube M."/>
            <person name="Bauer M."/>
            <person name="Teeling H."/>
            <person name="Lombardot T."/>
            <person name="Ludwig W."/>
            <person name="Gade D."/>
            <person name="Beck A."/>
            <person name="Borzym K."/>
            <person name="Heitmann K."/>
            <person name="Rabus R."/>
            <person name="Schlesner H."/>
            <person name="Amann R."/>
            <person name="Reinhardt R."/>
        </authorList>
    </citation>
    <scope>NUCLEOTIDE SEQUENCE [LARGE SCALE GENOMIC DNA]</scope>
    <source>
        <strain evidence="2">DSM 10527 / NCIMB 13988 / SH1</strain>
    </source>
</reference>
<accession>Q7URN4</accession>
<gene>
    <name evidence="1" type="ordered locus">RB5554</name>
</gene>
<dbReference type="InParanoid" id="Q7URN4"/>
<dbReference type="EnsemblBacteria" id="CAD74304">
    <property type="protein sequence ID" value="CAD74304"/>
    <property type="gene ID" value="RB5554"/>
</dbReference>
<dbReference type="AlphaFoldDB" id="Q7URN4"/>
<dbReference type="EMBL" id="BX294142">
    <property type="protein sequence ID" value="CAD74304.1"/>
    <property type="molecule type" value="Genomic_DNA"/>
</dbReference>
<dbReference type="STRING" id="243090.RB5554"/>